<keyword evidence="2" id="KW-0732">Signal</keyword>
<reference evidence="3" key="1">
    <citation type="submission" date="2022-11" db="EMBL/GenBank/DDBJ databases">
        <authorList>
            <person name="Petersen C."/>
        </authorList>
    </citation>
    <scope>NUCLEOTIDE SEQUENCE</scope>
    <source>
        <strain evidence="3">IBT 30069</strain>
    </source>
</reference>
<proteinExistence type="inferred from homology"/>
<dbReference type="GO" id="GO:0009277">
    <property type="term" value="C:fungal-type cell wall"/>
    <property type="evidence" value="ECO:0007669"/>
    <property type="project" value="InterPro"/>
</dbReference>
<dbReference type="InterPro" id="IPR001338">
    <property type="entry name" value="Class_I_Hydrophobin"/>
</dbReference>
<dbReference type="SMART" id="SM00075">
    <property type="entry name" value="HYDRO"/>
    <property type="match status" value="1"/>
</dbReference>
<keyword evidence="4" id="KW-1185">Reference proteome</keyword>
<evidence type="ECO:0000256" key="2">
    <source>
        <dbReference type="RuleBase" id="RU365009"/>
    </source>
</evidence>
<accession>A0A9W9EVL0</accession>
<feature type="chain" id="PRO_5041013670" description="Hydrophobin" evidence="2">
    <location>
        <begin position="24"/>
        <end position="153"/>
    </location>
</feature>
<evidence type="ECO:0000313" key="4">
    <source>
        <dbReference type="Proteomes" id="UP001149165"/>
    </source>
</evidence>
<comment type="subcellular location">
    <subcellularLocation>
        <location evidence="2">Secreted</location>
        <location evidence="2">Cell wall</location>
    </subcellularLocation>
</comment>
<protein>
    <recommendedName>
        <fullName evidence="2">Hydrophobin</fullName>
    </recommendedName>
</protein>
<keyword evidence="1 2" id="KW-1015">Disulfide bond</keyword>
<evidence type="ECO:0000256" key="1">
    <source>
        <dbReference type="ARBA" id="ARBA00023157"/>
    </source>
</evidence>
<reference evidence="3" key="2">
    <citation type="journal article" date="2023" name="IMA Fungus">
        <title>Comparative genomic study of the Penicillium genus elucidates a diverse pangenome and 15 lateral gene transfer events.</title>
        <authorList>
            <person name="Petersen C."/>
            <person name="Sorensen T."/>
            <person name="Nielsen M.R."/>
            <person name="Sondergaard T.E."/>
            <person name="Sorensen J.L."/>
            <person name="Fitzpatrick D.A."/>
            <person name="Frisvad J.C."/>
            <person name="Nielsen K.L."/>
        </authorList>
    </citation>
    <scope>NUCLEOTIDE SEQUENCE</scope>
    <source>
        <strain evidence="3">IBT 30069</strain>
    </source>
</reference>
<comment type="caution">
    <text evidence="3">The sequence shown here is derived from an EMBL/GenBank/DDBJ whole genome shotgun (WGS) entry which is preliminary data.</text>
</comment>
<dbReference type="OrthoDB" id="4225815at2759"/>
<sequence>MKFFATALLFAATVVALPQPGDGNGGSGNKNVKYPVGNKTTLKQAQNKCGNDAKVSCCNEATYTKDVTNNANGPLAGVLQTALGTGSGGLGLFGQCNDLSLNVPVLNVVGGGLDQLVEQKCKQNIACCQDTKSDANGNLIGVAIPCVALGSLI</sequence>
<dbReference type="Proteomes" id="UP001149165">
    <property type="component" value="Unassembled WGS sequence"/>
</dbReference>
<dbReference type="Pfam" id="PF01185">
    <property type="entry name" value="Hydrophobin"/>
    <property type="match status" value="1"/>
</dbReference>
<dbReference type="GO" id="GO:0005199">
    <property type="term" value="F:structural constituent of cell wall"/>
    <property type="evidence" value="ECO:0007669"/>
    <property type="project" value="InterPro"/>
</dbReference>
<dbReference type="AlphaFoldDB" id="A0A9W9EVL0"/>
<gene>
    <name evidence="3" type="ORF">N7456_012488</name>
</gene>
<feature type="signal peptide" evidence="2">
    <location>
        <begin position="1"/>
        <end position="23"/>
    </location>
</feature>
<name>A0A9W9EVL0_9EURO</name>
<organism evidence="3 4">
    <name type="scientific">Penicillium angulare</name>
    <dbReference type="NCBI Taxonomy" id="116970"/>
    <lineage>
        <taxon>Eukaryota</taxon>
        <taxon>Fungi</taxon>
        <taxon>Dikarya</taxon>
        <taxon>Ascomycota</taxon>
        <taxon>Pezizomycotina</taxon>
        <taxon>Eurotiomycetes</taxon>
        <taxon>Eurotiomycetidae</taxon>
        <taxon>Eurotiales</taxon>
        <taxon>Aspergillaceae</taxon>
        <taxon>Penicillium</taxon>
    </lineage>
</organism>
<comment type="similarity">
    <text evidence="2">Belongs to the fungal hydrophobin family.</text>
</comment>
<evidence type="ECO:0000313" key="3">
    <source>
        <dbReference type="EMBL" id="KAJ5088872.1"/>
    </source>
</evidence>
<keyword evidence="2" id="KW-0964">Secreted</keyword>
<keyword evidence="2" id="KW-0134">Cell wall</keyword>
<dbReference type="EMBL" id="JAPQKH010000007">
    <property type="protein sequence ID" value="KAJ5088872.1"/>
    <property type="molecule type" value="Genomic_DNA"/>
</dbReference>